<gene>
    <name evidence="3" type="ORF">HOP40_13265</name>
</gene>
<dbReference type="RefSeq" id="WP_172158259.1">
    <property type="nucleotide sequence ID" value="NZ_CP053564.1"/>
</dbReference>
<reference evidence="3 4" key="1">
    <citation type="submission" date="2020-05" db="EMBL/GenBank/DDBJ databases">
        <authorList>
            <person name="Mo P."/>
        </authorList>
    </citation>
    <scope>NUCLEOTIDE SEQUENCE [LARGE SCALE GENOMIC DNA]</scope>
    <source>
        <strain evidence="3 4">Gen01</strain>
    </source>
</reference>
<evidence type="ECO:0000313" key="4">
    <source>
        <dbReference type="Proteomes" id="UP000505377"/>
    </source>
</evidence>
<dbReference type="InterPro" id="IPR055764">
    <property type="entry name" value="DUF7340"/>
</dbReference>
<sequence length="265" mass="29151">MTEPEQAAPVDVDAAHLALDAAITQLVQPSTEKVDRADGLIDSQVAQQRAEERATTAELQRRLAGHRAAGQQMQAHLVMRQLRDHRRRVVKRRTNGRATTAVVPSLLVQLRSEIGASSNTGAGGSAGPYRSIIAIPATELHAEIQRTTHAPRGALDLRPHVTRWAATTTDLVHAATKASAWVEQIRTLLNPPKRWHHPGACPDCGQATAHVVDTSGDLVRRPAIEFDRDRGRARCLRCPAHWDTEAQLHQLARVLVEQQHDLRIS</sequence>
<evidence type="ECO:0000259" key="2">
    <source>
        <dbReference type="Pfam" id="PF24030"/>
    </source>
</evidence>
<feature type="domain" description="DUF7341" evidence="2">
    <location>
        <begin position="81"/>
        <end position="189"/>
    </location>
</feature>
<evidence type="ECO:0000313" key="3">
    <source>
        <dbReference type="EMBL" id="QJY46668.1"/>
    </source>
</evidence>
<proteinExistence type="predicted"/>
<dbReference type="Proteomes" id="UP000505377">
    <property type="component" value="Chromosome"/>
</dbReference>
<accession>A0A6M6JFA6</accession>
<dbReference type="KEGG" id="pbro:HOP40_13265"/>
<keyword evidence="4" id="KW-1185">Reference proteome</keyword>
<organism evidence="3 4">
    <name type="scientific">Pseudonocardia broussonetiae</name>
    <dbReference type="NCBI Taxonomy" id="2736640"/>
    <lineage>
        <taxon>Bacteria</taxon>
        <taxon>Bacillati</taxon>
        <taxon>Actinomycetota</taxon>
        <taxon>Actinomycetes</taxon>
        <taxon>Pseudonocardiales</taxon>
        <taxon>Pseudonocardiaceae</taxon>
        <taxon>Pseudonocardia</taxon>
    </lineage>
</organism>
<dbReference type="InterPro" id="IPR055765">
    <property type="entry name" value="DUF7341"/>
</dbReference>
<dbReference type="EMBL" id="CP053564">
    <property type="protein sequence ID" value="QJY46668.1"/>
    <property type="molecule type" value="Genomic_DNA"/>
</dbReference>
<dbReference type="Pfam" id="PF24029">
    <property type="entry name" value="DUF7340"/>
    <property type="match status" value="1"/>
</dbReference>
<name>A0A6M6JFA6_9PSEU</name>
<feature type="domain" description="DUF7340" evidence="1">
    <location>
        <begin position="193"/>
        <end position="255"/>
    </location>
</feature>
<dbReference type="AlphaFoldDB" id="A0A6M6JFA6"/>
<evidence type="ECO:0000259" key="1">
    <source>
        <dbReference type="Pfam" id="PF24029"/>
    </source>
</evidence>
<protein>
    <submittedName>
        <fullName evidence="3">Uncharacterized protein</fullName>
    </submittedName>
</protein>
<dbReference type="Pfam" id="PF24030">
    <property type="entry name" value="DUF7341"/>
    <property type="match status" value="1"/>
</dbReference>